<feature type="coiled-coil region" evidence="1">
    <location>
        <begin position="224"/>
        <end position="251"/>
    </location>
</feature>
<dbReference type="STRING" id="555875.SAMN04488124_0403"/>
<proteinExistence type="predicted"/>
<accession>A0A1I6FVY3</accession>
<dbReference type="Gene3D" id="3.40.50.450">
    <property type="match status" value="1"/>
</dbReference>
<name>A0A1I6FVY3_9EURY</name>
<sequence length="257" mass="28829">MSDEKECFFIAPIGEEGSDIRERSDTLLEYVVEEAVTDYGYSVKRADQLDEPGSITSQIIEKTVESDLVVADLTGHNPNVFYELAVRHATGKPYIQLIHKNESIPFDIADLRTIKYELGVKEANDAADAIRGVLKLIDNGDTTFDNPISRSAEMRSLRESSDPEDHNLADILQVVSSLERKMDRLERDLGDNRPIHTQGGGLKKEIIRNKNGDKIEIVETEDNIEKISNALQNKDTSIEDMEENLQRLGVDAKIIDS</sequence>
<keyword evidence="1" id="KW-0175">Coiled coil</keyword>
<evidence type="ECO:0000313" key="2">
    <source>
        <dbReference type="EMBL" id="SFR34080.1"/>
    </source>
</evidence>
<evidence type="ECO:0000313" key="3">
    <source>
        <dbReference type="Proteomes" id="UP000243250"/>
    </source>
</evidence>
<dbReference type="EMBL" id="FOYS01000001">
    <property type="protein sequence ID" value="SFR34080.1"/>
    <property type="molecule type" value="Genomic_DNA"/>
</dbReference>
<reference evidence="3" key="1">
    <citation type="submission" date="2016-10" db="EMBL/GenBank/DDBJ databases">
        <authorList>
            <person name="Varghese N."/>
            <person name="Submissions S."/>
        </authorList>
    </citation>
    <scope>NUCLEOTIDE SEQUENCE [LARGE SCALE GENOMIC DNA]</scope>
    <source>
        <strain evidence="3">CGMCC 1.8711</strain>
    </source>
</reference>
<evidence type="ECO:0000256" key="1">
    <source>
        <dbReference type="SAM" id="Coils"/>
    </source>
</evidence>
<protein>
    <recommendedName>
        <fullName evidence="4">Nucleoside 2-deoxyribosyltransferase</fullName>
    </recommendedName>
</protein>
<evidence type="ECO:0008006" key="4">
    <source>
        <dbReference type="Google" id="ProtNLM"/>
    </source>
</evidence>
<dbReference type="Proteomes" id="UP000243250">
    <property type="component" value="Unassembled WGS sequence"/>
</dbReference>
<dbReference type="AlphaFoldDB" id="A0A1I6FVY3"/>
<organism evidence="2 3">
    <name type="scientific">Halogeometricum limi</name>
    <dbReference type="NCBI Taxonomy" id="555875"/>
    <lineage>
        <taxon>Archaea</taxon>
        <taxon>Methanobacteriati</taxon>
        <taxon>Methanobacteriota</taxon>
        <taxon>Stenosarchaea group</taxon>
        <taxon>Halobacteria</taxon>
        <taxon>Halobacteriales</taxon>
        <taxon>Haloferacaceae</taxon>
        <taxon>Halogeometricum</taxon>
    </lineage>
</organism>
<dbReference type="OrthoDB" id="137974at2157"/>
<gene>
    <name evidence="2" type="ORF">SAMN04488124_0403</name>
</gene>
<dbReference type="RefSeq" id="WP_089876284.1">
    <property type="nucleotide sequence ID" value="NZ_FOYS01000001.1"/>
</dbReference>
<keyword evidence="3" id="KW-1185">Reference proteome</keyword>